<protein>
    <submittedName>
        <fullName evidence="1">Uncharacterized protein</fullName>
    </submittedName>
</protein>
<dbReference type="HOGENOM" id="CLU_2162476_0_0_1"/>
<proteinExistence type="predicted"/>
<evidence type="ECO:0000313" key="1">
    <source>
        <dbReference type="EnsemblPlants" id="ONIVA01G26400.1"/>
    </source>
</evidence>
<name>A0A0E0FPR2_ORYNI</name>
<dbReference type="EnsemblPlants" id="ONIVA01G26400.1">
    <property type="protein sequence ID" value="ONIVA01G26400.1"/>
    <property type="gene ID" value="ONIVA01G26400"/>
</dbReference>
<accession>A0A0E0FPR2</accession>
<sequence>MACCIQRTARRWETTPPPSGGQKKIGALPLLMEHPHHSKIKPCTARHIPRHLTLENSMPTPFLASSRHCPPEPVNHHHTGDVASYTLQARSAMRSSSLRQIWPLQGRCHQI</sequence>
<reference evidence="1" key="2">
    <citation type="submission" date="2018-04" db="EMBL/GenBank/DDBJ databases">
        <title>OnivRS2 (Oryza nivara Reference Sequence Version 2).</title>
        <authorList>
            <person name="Zhang J."/>
            <person name="Kudrna D."/>
            <person name="Lee S."/>
            <person name="Talag J."/>
            <person name="Rajasekar S."/>
            <person name="Welchert J."/>
            <person name="Hsing Y.-I."/>
            <person name="Wing R.A."/>
        </authorList>
    </citation>
    <scope>NUCLEOTIDE SEQUENCE [LARGE SCALE GENOMIC DNA]</scope>
</reference>
<reference evidence="1" key="1">
    <citation type="submission" date="2015-04" db="UniProtKB">
        <authorList>
            <consortium name="EnsemblPlants"/>
        </authorList>
    </citation>
    <scope>IDENTIFICATION</scope>
    <source>
        <strain evidence="1">SL10</strain>
    </source>
</reference>
<dbReference type="Gramene" id="ONIVA01G26400.1">
    <property type="protein sequence ID" value="ONIVA01G26400.1"/>
    <property type="gene ID" value="ONIVA01G26400"/>
</dbReference>
<dbReference type="Proteomes" id="UP000006591">
    <property type="component" value="Chromosome 1"/>
</dbReference>
<organism evidence="1">
    <name type="scientific">Oryza nivara</name>
    <name type="common">Indian wild rice</name>
    <name type="synonym">Oryza sativa f. spontanea</name>
    <dbReference type="NCBI Taxonomy" id="4536"/>
    <lineage>
        <taxon>Eukaryota</taxon>
        <taxon>Viridiplantae</taxon>
        <taxon>Streptophyta</taxon>
        <taxon>Embryophyta</taxon>
        <taxon>Tracheophyta</taxon>
        <taxon>Spermatophyta</taxon>
        <taxon>Magnoliopsida</taxon>
        <taxon>Liliopsida</taxon>
        <taxon>Poales</taxon>
        <taxon>Poaceae</taxon>
        <taxon>BOP clade</taxon>
        <taxon>Oryzoideae</taxon>
        <taxon>Oryzeae</taxon>
        <taxon>Oryzinae</taxon>
        <taxon>Oryza</taxon>
    </lineage>
</organism>
<dbReference type="AlphaFoldDB" id="A0A0E0FPR2"/>
<keyword evidence="2" id="KW-1185">Reference proteome</keyword>
<evidence type="ECO:0000313" key="2">
    <source>
        <dbReference type="Proteomes" id="UP000006591"/>
    </source>
</evidence>